<dbReference type="OrthoDB" id="9781481at2"/>
<dbReference type="AlphaFoldDB" id="A0A109K1P9"/>
<dbReference type="PANTHER" id="PTHR30015">
    <property type="entry name" value="MRR RESTRICTION SYSTEM PROTEIN"/>
    <property type="match status" value="1"/>
</dbReference>
<dbReference type="GO" id="GO:0003677">
    <property type="term" value="F:DNA binding"/>
    <property type="evidence" value="ECO:0007669"/>
    <property type="project" value="InterPro"/>
</dbReference>
<dbReference type="Pfam" id="PF04471">
    <property type="entry name" value="Mrr_cat"/>
    <property type="match status" value="1"/>
</dbReference>
<feature type="domain" description="Restriction endonuclease type IV Mrr" evidence="1">
    <location>
        <begin position="129"/>
        <end position="245"/>
    </location>
</feature>
<dbReference type="Gene3D" id="3.40.1350.10">
    <property type="match status" value="1"/>
</dbReference>
<dbReference type="Proteomes" id="UP000068164">
    <property type="component" value="Unassembled WGS sequence"/>
</dbReference>
<evidence type="ECO:0000313" key="3">
    <source>
        <dbReference type="Proteomes" id="UP000068164"/>
    </source>
</evidence>
<name>A0A109K1P9_9HYPH</name>
<keyword evidence="3" id="KW-1185">Reference proteome</keyword>
<evidence type="ECO:0000313" key="2">
    <source>
        <dbReference type="EMBL" id="KWV59187.1"/>
    </source>
</evidence>
<reference evidence="2 3" key="1">
    <citation type="submission" date="2015-11" db="EMBL/GenBank/DDBJ databases">
        <title>Draft Genome Sequence of the Strain BR 10423 (Rhizobium sp.) isolated from nodules of Mimosa pudica.</title>
        <authorList>
            <person name="Barauna A.C."/>
            <person name="Zilli J.E."/>
            <person name="Simoes-Araujo J.L."/>
            <person name="Reis V.M."/>
            <person name="James E.K."/>
            <person name="Reis F.B.Jr."/>
            <person name="Rouws L.F."/>
            <person name="Passos S.R."/>
            <person name="Gois S.R."/>
        </authorList>
    </citation>
    <scope>NUCLEOTIDE SEQUENCE [LARGE SCALE GENOMIC DNA]</scope>
    <source>
        <strain evidence="2 3">BR10423</strain>
    </source>
</reference>
<dbReference type="RefSeq" id="WP_028748380.1">
    <property type="nucleotide sequence ID" value="NZ_LNCD01000014.1"/>
</dbReference>
<dbReference type="InterPro" id="IPR052906">
    <property type="entry name" value="Type_IV_Methyl-Rstrct_Enzyme"/>
</dbReference>
<organism evidence="2 3">
    <name type="scientific">Rhizobium altiplani</name>
    <dbReference type="NCBI Taxonomy" id="1864509"/>
    <lineage>
        <taxon>Bacteria</taxon>
        <taxon>Pseudomonadati</taxon>
        <taxon>Pseudomonadota</taxon>
        <taxon>Alphaproteobacteria</taxon>
        <taxon>Hyphomicrobiales</taxon>
        <taxon>Rhizobiaceae</taxon>
        <taxon>Rhizobium/Agrobacterium group</taxon>
        <taxon>Rhizobium</taxon>
    </lineage>
</organism>
<dbReference type="EMBL" id="LNCD01000014">
    <property type="protein sequence ID" value="KWV59187.1"/>
    <property type="molecule type" value="Genomic_DNA"/>
</dbReference>
<proteinExistence type="predicted"/>
<protein>
    <recommendedName>
        <fullName evidence="1">Restriction endonuclease type IV Mrr domain-containing protein</fullName>
    </recommendedName>
</protein>
<evidence type="ECO:0000259" key="1">
    <source>
        <dbReference type="Pfam" id="PF04471"/>
    </source>
</evidence>
<dbReference type="InterPro" id="IPR007560">
    <property type="entry name" value="Restrct_endonuc_IV_Mrr"/>
</dbReference>
<dbReference type="SUPFAM" id="SSF52980">
    <property type="entry name" value="Restriction endonuclease-like"/>
    <property type="match status" value="1"/>
</dbReference>
<dbReference type="InterPro" id="IPR011335">
    <property type="entry name" value="Restrct_endonuc-II-like"/>
</dbReference>
<accession>A0A109K1P9</accession>
<dbReference type="GO" id="GO:0009307">
    <property type="term" value="P:DNA restriction-modification system"/>
    <property type="evidence" value="ECO:0007669"/>
    <property type="project" value="InterPro"/>
</dbReference>
<gene>
    <name evidence="2" type="ORF">AS026_29230</name>
</gene>
<comment type="caution">
    <text evidence="2">The sequence shown here is derived from an EMBL/GenBank/DDBJ whole genome shotgun (WGS) entry which is preliminary data.</text>
</comment>
<sequence>MEESGGARGLTIAGAVVEVMRHKGRPLSPAEAYGAIVEAKLYHFNTDDPVSIVRTQIRRRCEGLDFPSALPSKLFRSTNDGRYTLVDPRVPVLAGDDSAVNPGPTLHTLVVLQQEYDAITRDRVLTALKNLPPPTFELFAMRLLHAYGFQDVIVTKKSRDGGIDGHGHLPVGLSSVSVAFQCKRYLEKAVGREAIDSFRGAISGLHEQGYFFTTSRFTSEAVNAQRRAGAVPVILFDGAKIVDIMFDRGFGVSFRELRIPELALDTILEEA</sequence>
<dbReference type="PANTHER" id="PTHR30015:SF7">
    <property type="entry name" value="TYPE IV METHYL-DIRECTED RESTRICTION ENZYME ECOKMRR"/>
    <property type="match status" value="1"/>
</dbReference>
<dbReference type="InterPro" id="IPR011856">
    <property type="entry name" value="tRNA_endonuc-like_dom_sf"/>
</dbReference>
<dbReference type="GO" id="GO:0015666">
    <property type="term" value="F:restriction endodeoxyribonuclease activity"/>
    <property type="evidence" value="ECO:0007669"/>
    <property type="project" value="TreeGrafter"/>
</dbReference>